<keyword evidence="2" id="KW-1185">Reference proteome</keyword>
<accession>A0A5C1A9V5</accession>
<proteinExistence type="predicted"/>
<evidence type="ECO:0000313" key="2">
    <source>
        <dbReference type="Proteomes" id="UP000324974"/>
    </source>
</evidence>
<gene>
    <name evidence="1" type="ORF">PX52LOC_01714</name>
</gene>
<dbReference type="EMBL" id="CP042425">
    <property type="protein sequence ID" value="QEL14816.1"/>
    <property type="molecule type" value="Genomic_DNA"/>
</dbReference>
<sequence>MLRLLSGLAGALPLRVTDADGKLACLIQVWDATRPMPTASAARRPRSPGQRAGCKGDILAAIRDAGRPLTRKQIVKLFRDERKGHGPGTVAKALADLTKAGELVNPKDKRGYRLAEWPRAERTPSMFEGIRGE</sequence>
<dbReference type="Proteomes" id="UP000324974">
    <property type="component" value="Chromosome"/>
</dbReference>
<dbReference type="AlphaFoldDB" id="A0A5C1A9V5"/>
<name>A0A5C1A9V5_9BACT</name>
<evidence type="ECO:0000313" key="1">
    <source>
        <dbReference type="EMBL" id="QEL14816.1"/>
    </source>
</evidence>
<protein>
    <submittedName>
        <fullName evidence="1">Uncharacterized protein</fullName>
    </submittedName>
</protein>
<reference evidence="2" key="1">
    <citation type="submission" date="2019-08" db="EMBL/GenBank/DDBJ databases">
        <title>Limnoglobus roseus gen. nov., sp. nov., a novel freshwater planctomycete with a giant genome from the family Gemmataceae.</title>
        <authorList>
            <person name="Kulichevskaya I.S."/>
            <person name="Naumoff D.G."/>
            <person name="Miroshnikov K."/>
            <person name="Ivanova A."/>
            <person name="Philippov D.A."/>
            <person name="Hakobyan A."/>
            <person name="Rijpstra I.C."/>
            <person name="Sinninghe Damste J.S."/>
            <person name="Liesack W."/>
            <person name="Dedysh S.N."/>
        </authorList>
    </citation>
    <scope>NUCLEOTIDE SEQUENCE [LARGE SCALE GENOMIC DNA]</scope>
    <source>
        <strain evidence="2">PX52</strain>
    </source>
</reference>
<dbReference type="KEGG" id="lrs:PX52LOC_01714"/>
<organism evidence="1 2">
    <name type="scientific">Limnoglobus roseus</name>
    <dbReference type="NCBI Taxonomy" id="2598579"/>
    <lineage>
        <taxon>Bacteria</taxon>
        <taxon>Pseudomonadati</taxon>
        <taxon>Planctomycetota</taxon>
        <taxon>Planctomycetia</taxon>
        <taxon>Gemmatales</taxon>
        <taxon>Gemmataceae</taxon>
        <taxon>Limnoglobus</taxon>
    </lineage>
</organism>